<reference evidence="1" key="1">
    <citation type="submission" date="2013-04" db="EMBL/GenBank/DDBJ databases">
        <authorList>
            <person name="Harkins D.M."/>
            <person name="Durkin A.S."/>
            <person name="Brinkac L.M."/>
            <person name="Haft D.H."/>
            <person name="Selengut J.D."/>
            <person name="Sanka R."/>
            <person name="DePew J."/>
            <person name="Purushe J."/>
            <person name="Galloway R.L."/>
            <person name="Vinetz J.M."/>
            <person name="Sutton G.G."/>
            <person name="Nierman W.C."/>
            <person name="Fouts D.E."/>
        </authorList>
    </citation>
    <scope>NUCLEOTIDE SEQUENCE [LARGE SCALE GENOMIC DNA]</scope>
    <source>
        <strain evidence="1">CDC</strain>
    </source>
</reference>
<proteinExistence type="predicted"/>
<dbReference type="STRING" id="1218599.LEP1GSC195_2346"/>
<dbReference type="AlphaFoldDB" id="R9A3P7"/>
<dbReference type="EMBL" id="AOGZ02000014">
    <property type="protein sequence ID" value="EOQ96644.1"/>
    <property type="molecule type" value="Genomic_DNA"/>
</dbReference>
<accession>R9A3P7</accession>
<name>R9A3P7_9LEPT</name>
<keyword evidence="2" id="KW-1185">Reference proteome</keyword>
<protein>
    <submittedName>
        <fullName evidence="1">Uncharacterized protein</fullName>
    </submittedName>
</protein>
<dbReference type="Proteomes" id="UP000013984">
    <property type="component" value="Unassembled WGS sequence"/>
</dbReference>
<gene>
    <name evidence="1" type="ORF">LEP1GSC195_2346</name>
</gene>
<sequence length="79" mass="9135">MKPSFGIGSNRQGKKAKITKENRIRNKNMCFHIHLKQSVTNCHLTNIQPNNGENLSFVFFGPKLELPISQILTPYFFDR</sequence>
<evidence type="ECO:0000313" key="1">
    <source>
        <dbReference type="EMBL" id="EOQ96644.1"/>
    </source>
</evidence>
<evidence type="ECO:0000313" key="2">
    <source>
        <dbReference type="Proteomes" id="UP000013984"/>
    </source>
</evidence>
<comment type="caution">
    <text evidence="1">The sequence shown here is derived from an EMBL/GenBank/DDBJ whole genome shotgun (WGS) entry which is preliminary data.</text>
</comment>
<organism evidence="1 2">
    <name type="scientific">Leptospira wolbachii serovar Codice str. CDC</name>
    <dbReference type="NCBI Taxonomy" id="1218599"/>
    <lineage>
        <taxon>Bacteria</taxon>
        <taxon>Pseudomonadati</taxon>
        <taxon>Spirochaetota</taxon>
        <taxon>Spirochaetia</taxon>
        <taxon>Leptospirales</taxon>
        <taxon>Leptospiraceae</taxon>
        <taxon>Leptospira</taxon>
    </lineage>
</organism>